<protein>
    <submittedName>
        <fullName evidence="4">Polygalacturonase / Pectate lyase</fullName>
    </submittedName>
</protein>
<name>A0A3E2BLD7_9BACT</name>
<dbReference type="Pfam" id="PF12708">
    <property type="entry name" value="Pect-lyase_RHGA_epim"/>
    <property type="match status" value="1"/>
</dbReference>
<sequence length="546" mass="61063">MLVESNLKKIRLVTSVVLSFLVLSISAGAGPISGQELGPVFNVRDYGATGEKAQNARQAIQKAIEACAAAGGGLVYFPPGDYSTGTIHLRSHVRIFIEAGATVYSIKDKSAFDRDALFYGEDLVNITLEGRGVVDGQAGYEWREKGDFHDDFIYPNQLEMEKLGRPLVRSFPRNDQYGKLVLLLRCRDVLIRGLSFIDSPSWTIHPYGCERLTIDSVYIRSSLKEGVWADGIDPDGCRDVRIANSTIETGDDALVFYSMNWFGPALPCENITVTNCRLSSASSAIKFCDGNMNAIRKVTISNCVITDSNRGLSFMVFDGGVVEDVVISNLVIETRRHDWFWWGDGEPIHFNVKKRSEVHRNWKKEDDRPAGKIRRVLISNVMARGQGSSQITGHPESPLEEVTIENLRLAISHNPEAPYDKAVNALEVRQARNFSLRNVEITWEEPEYQKWENAVLVENVQDLEVENLRARQAKISDRSGAALVLNQVQRAVVRNCRALPETSIFLKVEGRDTREIFLDANDLSLARKPVEFSGEVEVKSVKKPKD</sequence>
<evidence type="ECO:0000259" key="2">
    <source>
        <dbReference type="Pfam" id="PF12708"/>
    </source>
</evidence>
<feature type="signal peptide" evidence="1">
    <location>
        <begin position="1"/>
        <end position="29"/>
    </location>
</feature>
<feature type="domain" description="Right handed beta helix" evidence="3">
    <location>
        <begin position="181"/>
        <end position="313"/>
    </location>
</feature>
<evidence type="ECO:0000259" key="3">
    <source>
        <dbReference type="Pfam" id="PF13229"/>
    </source>
</evidence>
<dbReference type="InterPro" id="IPR024535">
    <property type="entry name" value="RHGA/B-epi-like_pectate_lyase"/>
</dbReference>
<evidence type="ECO:0000256" key="1">
    <source>
        <dbReference type="SAM" id="SignalP"/>
    </source>
</evidence>
<dbReference type="SUPFAM" id="SSF51126">
    <property type="entry name" value="Pectin lyase-like"/>
    <property type="match status" value="1"/>
</dbReference>
<dbReference type="AlphaFoldDB" id="A0A3E2BLD7"/>
<keyword evidence="4" id="KW-0456">Lyase</keyword>
<feature type="chain" id="PRO_5017796337" evidence="1">
    <location>
        <begin position="30"/>
        <end position="546"/>
    </location>
</feature>
<dbReference type="InterPro" id="IPR051801">
    <property type="entry name" value="GH28_Enzymes"/>
</dbReference>
<keyword evidence="1" id="KW-0732">Signal</keyword>
<evidence type="ECO:0000313" key="4">
    <source>
        <dbReference type="EMBL" id="RFT15563.1"/>
    </source>
</evidence>
<dbReference type="PANTHER" id="PTHR31339">
    <property type="entry name" value="PECTIN LYASE-RELATED"/>
    <property type="match status" value="1"/>
</dbReference>
<dbReference type="EMBL" id="QUAH01000008">
    <property type="protein sequence ID" value="RFT15563.1"/>
    <property type="molecule type" value="Genomic_DNA"/>
</dbReference>
<proteinExistence type="predicted"/>
<dbReference type="InterPro" id="IPR011050">
    <property type="entry name" value="Pectin_lyase_fold/virulence"/>
</dbReference>
<gene>
    <name evidence="4" type="ORF">OP8BY_0211</name>
</gene>
<dbReference type="Pfam" id="PF13229">
    <property type="entry name" value="Beta_helix"/>
    <property type="match status" value="1"/>
</dbReference>
<accession>A0A3E2BLD7</accession>
<dbReference type="SMART" id="SM00710">
    <property type="entry name" value="PbH1"/>
    <property type="match status" value="4"/>
</dbReference>
<comment type="caution">
    <text evidence="4">The sequence shown here is derived from an EMBL/GenBank/DDBJ whole genome shotgun (WGS) entry which is preliminary data.</text>
</comment>
<feature type="domain" description="Rhamnogalacturonase A/B/Epimerase-like pectate lyase" evidence="2">
    <location>
        <begin position="41"/>
        <end position="124"/>
    </location>
</feature>
<dbReference type="InterPro" id="IPR039448">
    <property type="entry name" value="Beta_helix"/>
</dbReference>
<dbReference type="Proteomes" id="UP000257323">
    <property type="component" value="Unassembled WGS sequence"/>
</dbReference>
<dbReference type="InterPro" id="IPR012334">
    <property type="entry name" value="Pectin_lyas_fold"/>
</dbReference>
<dbReference type="GO" id="GO:0016829">
    <property type="term" value="F:lyase activity"/>
    <property type="evidence" value="ECO:0007669"/>
    <property type="project" value="UniProtKB-KW"/>
</dbReference>
<evidence type="ECO:0000313" key="5">
    <source>
        <dbReference type="Proteomes" id="UP000257323"/>
    </source>
</evidence>
<dbReference type="InterPro" id="IPR006626">
    <property type="entry name" value="PbH1"/>
</dbReference>
<dbReference type="PANTHER" id="PTHR31339:SF9">
    <property type="entry name" value="PLASMIN AND FIBRONECTIN-BINDING PROTEIN A"/>
    <property type="match status" value="1"/>
</dbReference>
<dbReference type="Gene3D" id="2.160.20.10">
    <property type="entry name" value="Single-stranded right-handed beta-helix, Pectin lyase-like"/>
    <property type="match status" value="1"/>
</dbReference>
<organism evidence="4 5">
    <name type="scientific">Candidatus Saccharicenans subterraneus</name>
    <dbReference type="NCBI Taxonomy" id="2508984"/>
    <lineage>
        <taxon>Bacteria</taxon>
        <taxon>Candidatus Aminicenantota</taxon>
        <taxon>Candidatus Aminicenantia</taxon>
        <taxon>Candidatus Aminicenantales</taxon>
        <taxon>Candidatus Saccharicenantaceae</taxon>
        <taxon>Candidatus Saccharicenans</taxon>
    </lineage>
</organism>
<reference evidence="4 5" key="1">
    <citation type="submission" date="2018-08" db="EMBL/GenBank/DDBJ databases">
        <title>Genome analysis of the thermophilic bacterium of the candidate phylum Aminicenantes from deep subsurface aquifer revealed its physiology and ecological role.</title>
        <authorList>
            <person name="Kadnikov V.V."/>
            <person name="Mardanov A.V."/>
            <person name="Beletsky A.V."/>
            <person name="Karnachuk O.V."/>
            <person name="Ravin N.V."/>
        </authorList>
    </citation>
    <scope>NUCLEOTIDE SEQUENCE [LARGE SCALE GENOMIC DNA]</scope>
    <source>
        <strain evidence="4">BY38</strain>
    </source>
</reference>